<dbReference type="Pfam" id="PF04892">
    <property type="entry name" value="VanZ"/>
    <property type="match status" value="1"/>
</dbReference>
<protein>
    <recommendedName>
        <fullName evidence="2">VanZ-like domain-containing protein</fullName>
    </recommendedName>
</protein>
<reference evidence="5 6" key="1">
    <citation type="submission" date="2016-09" db="EMBL/GenBank/DDBJ databases">
        <title>Genomic Taxonomy of the Vibrionaceae.</title>
        <authorList>
            <person name="Gonzalez-Castillo A."/>
            <person name="Gomez-Gil B."/>
            <person name="Enciso-Ibarra K."/>
        </authorList>
    </citation>
    <scope>NUCLEOTIDE SEQUENCE [LARGE SCALE GENOMIC DNA]</scope>
    <source>
        <strain evidence="3 5">CAIM 1902</strain>
        <strain evidence="4 6">CAIM 703</strain>
    </source>
</reference>
<accession>A0A1Q9HNH3</accession>
<keyword evidence="5" id="KW-1185">Reference proteome</keyword>
<dbReference type="STRING" id="1381081.BIY22_16275"/>
<dbReference type="NCBIfam" id="NF037970">
    <property type="entry name" value="vanZ_1"/>
    <property type="match status" value="1"/>
</dbReference>
<gene>
    <name evidence="3" type="ORF">BIY20_03210</name>
    <name evidence="4" type="ORF">BIY22_16275</name>
</gene>
<keyword evidence="1" id="KW-1133">Transmembrane helix</keyword>
<dbReference type="OrthoDB" id="5917615at2"/>
<evidence type="ECO:0000313" key="3">
    <source>
        <dbReference type="EMBL" id="OLQ85814.1"/>
    </source>
</evidence>
<organism evidence="4 6">
    <name type="scientific">Vibrio panuliri</name>
    <dbReference type="NCBI Taxonomy" id="1381081"/>
    <lineage>
        <taxon>Bacteria</taxon>
        <taxon>Pseudomonadati</taxon>
        <taxon>Pseudomonadota</taxon>
        <taxon>Gammaproteobacteria</taxon>
        <taxon>Vibrionales</taxon>
        <taxon>Vibrionaceae</taxon>
        <taxon>Vibrio</taxon>
    </lineage>
</organism>
<dbReference type="AlphaFoldDB" id="A0A1Q9HNH3"/>
<sequence>MHSAYLIINFRAILLLLIAVVAGCASLAKSLNYYSDVVVSIEQMLGGDWALHAIFALVLGFTAHWATPVDYFYYRRFCAAPLLALILFLVVVDEFMQAFIPHREFSWLDLSINVVGLLVGGFLYRLYLYRKGI</sequence>
<feature type="transmembrane region" description="Helical" evidence="1">
    <location>
        <begin position="49"/>
        <end position="67"/>
    </location>
</feature>
<evidence type="ECO:0000313" key="6">
    <source>
        <dbReference type="Proteomes" id="UP000186313"/>
    </source>
</evidence>
<dbReference type="EMBL" id="MJMJ01000004">
    <property type="protein sequence ID" value="OLQ92367.1"/>
    <property type="molecule type" value="Genomic_DNA"/>
</dbReference>
<proteinExistence type="predicted"/>
<feature type="transmembrane region" description="Helical" evidence="1">
    <location>
        <begin position="106"/>
        <end position="127"/>
    </location>
</feature>
<dbReference type="InterPro" id="IPR006976">
    <property type="entry name" value="VanZ-like"/>
</dbReference>
<evidence type="ECO:0000256" key="1">
    <source>
        <dbReference type="SAM" id="Phobius"/>
    </source>
</evidence>
<dbReference type="RefSeq" id="WP_075706530.1">
    <property type="nucleotide sequence ID" value="NZ_AP019655.1"/>
</dbReference>
<dbReference type="Proteomes" id="UP000186039">
    <property type="component" value="Unassembled WGS sequence"/>
</dbReference>
<name>A0A1Q9HNH3_9VIBR</name>
<dbReference type="EMBL" id="MJMH01000217">
    <property type="protein sequence ID" value="OLQ85814.1"/>
    <property type="molecule type" value="Genomic_DNA"/>
</dbReference>
<evidence type="ECO:0000313" key="4">
    <source>
        <dbReference type="EMBL" id="OLQ92367.1"/>
    </source>
</evidence>
<evidence type="ECO:0000259" key="2">
    <source>
        <dbReference type="Pfam" id="PF04892"/>
    </source>
</evidence>
<keyword evidence="1" id="KW-0812">Transmembrane</keyword>
<feature type="transmembrane region" description="Helical" evidence="1">
    <location>
        <begin position="79"/>
        <end position="100"/>
    </location>
</feature>
<feature type="domain" description="VanZ-like" evidence="2">
    <location>
        <begin position="57"/>
        <end position="126"/>
    </location>
</feature>
<keyword evidence="1" id="KW-0472">Membrane</keyword>
<dbReference type="Proteomes" id="UP000186313">
    <property type="component" value="Unassembled WGS sequence"/>
</dbReference>
<evidence type="ECO:0000313" key="5">
    <source>
        <dbReference type="Proteomes" id="UP000186039"/>
    </source>
</evidence>
<comment type="caution">
    <text evidence="4">The sequence shown here is derived from an EMBL/GenBank/DDBJ whole genome shotgun (WGS) entry which is preliminary data.</text>
</comment>